<dbReference type="EMBL" id="JAHHHV010000027">
    <property type="protein sequence ID" value="MBW4464985.1"/>
    <property type="molecule type" value="Genomic_DNA"/>
</dbReference>
<reference evidence="1" key="1">
    <citation type="submission" date="2021-05" db="EMBL/GenBank/DDBJ databases">
        <authorList>
            <person name="Pietrasiak N."/>
            <person name="Ward R."/>
            <person name="Stajich J.E."/>
            <person name="Kurbessoian T."/>
        </authorList>
    </citation>
    <scope>NUCLEOTIDE SEQUENCE</scope>
    <source>
        <strain evidence="1">GSE-TBD4-15B</strain>
    </source>
</reference>
<protein>
    <submittedName>
        <fullName evidence="1">Uncharacterized protein</fullName>
    </submittedName>
</protein>
<accession>A0A951U3V9</accession>
<comment type="caution">
    <text evidence="1">The sequence shown here is derived from an EMBL/GenBank/DDBJ whole genome shotgun (WGS) entry which is preliminary data.</text>
</comment>
<organism evidence="1 2">
    <name type="scientific">Pegethrix bostrychoides GSE-TBD4-15B</name>
    <dbReference type="NCBI Taxonomy" id="2839662"/>
    <lineage>
        <taxon>Bacteria</taxon>
        <taxon>Bacillati</taxon>
        <taxon>Cyanobacteriota</taxon>
        <taxon>Cyanophyceae</taxon>
        <taxon>Oculatellales</taxon>
        <taxon>Oculatellaceae</taxon>
        <taxon>Pegethrix</taxon>
    </lineage>
</organism>
<proteinExistence type="predicted"/>
<reference evidence="1" key="2">
    <citation type="journal article" date="2022" name="Microbiol. Resour. Announc.">
        <title>Metagenome Sequencing to Explore Phylogenomics of Terrestrial Cyanobacteria.</title>
        <authorList>
            <person name="Ward R.D."/>
            <person name="Stajich J.E."/>
            <person name="Johansen J.R."/>
            <person name="Huntemann M."/>
            <person name="Clum A."/>
            <person name="Foster B."/>
            <person name="Foster B."/>
            <person name="Roux S."/>
            <person name="Palaniappan K."/>
            <person name="Varghese N."/>
            <person name="Mukherjee S."/>
            <person name="Reddy T.B.K."/>
            <person name="Daum C."/>
            <person name="Copeland A."/>
            <person name="Chen I.A."/>
            <person name="Ivanova N.N."/>
            <person name="Kyrpides N.C."/>
            <person name="Shapiro N."/>
            <person name="Eloe-Fadrosh E.A."/>
            <person name="Pietrasiak N."/>
        </authorList>
    </citation>
    <scope>NUCLEOTIDE SEQUENCE</scope>
    <source>
        <strain evidence="1">GSE-TBD4-15B</strain>
    </source>
</reference>
<dbReference type="Proteomes" id="UP000707356">
    <property type="component" value="Unassembled WGS sequence"/>
</dbReference>
<gene>
    <name evidence="1" type="ORF">KME07_06035</name>
</gene>
<evidence type="ECO:0000313" key="2">
    <source>
        <dbReference type="Proteomes" id="UP000707356"/>
    </source>
</evidence>
<name>A0A951U3V9_9CYAN</name>
<evidence type="ECO:0000313" key="1">
    <source>
        <dbReference type="EMBL" id="MBW4464985.1"/>
    </source>
</evidence>
<sequence>MRFETGEPIQLPPLPPYESSLLASLAFFRKQPRETQALNCLAMYLRQSEARVLGEIRFYARLLDLEPEVLLRLIEQEPERVEALLKQHLSPG</sequence>
<dbReference type="AlphaFoldDB" id="A0A951U3V9"/>